<evidence type="ECO:0000313" key="4">
    <source>
        <dbReference type="Proteomes" id="UP000030764"/>
    </source>
</evidence>
<gene>
    <name evidence="2" type="ORF">M513_07304</name>
    <name evidence="3" type="ORF">M514_07304</name>
</gene>
<evidence type="ECO:0000313" key="3">
    <source>
        <dbReference type="EMBL" id="KFD64194.1"/>
    </source>
</evidence>
<dbReference type="EMBL" id="KL367559">
    <property type="protein sequence ID" value="KFD64194.1"/>
    <property type="molecule type" value="Genomic_DNA"/>
</dbReference>
<dbReference type="Proteomes" id="UP000030758">
    <property type="component" value="Unassembled WGS sequence"/>
</dbReference>
<reference evidence="3 4" key="1">
    <citation type="journal article" date="2014" name="Nat. Genet.">
        <title>Genome and transcriptome of the porcine whipworm Trichuris suis.</title>
        <authorList>
            <person name="Jex A.R."/>
            <person name="Nejsum P."/>
            <person name="Schwarz E.M."/>
            <person name="Hu L."/>
            <person name="Young N.D."/>
            <person name="Hall R.S."/>
            <person name="Korhonen P.K."/>
            <person name="Liao S."/>
            <person name="Thamsborg S."/>
            <person name="Xia J."/>
            <person name="Xu P."/>
            <person name="Wang S."/>
            <person name="Scheerlinck J.P."/>
            <person name="Hofmann A."/>
            <person name="Sternberg P.W."/>
            <person name="Wang J."/>
            <person name="Gasser R.B."/>
        </authorList>
    </citation>
    <scope>NUCLEOTIDE SEQUENCE [LARGE SCALE GENOMIC DNA]</scope>
    <source>
        <strain evidence="3">DCEP-RM93F</strain>
        <strain evidence="2">DCEP-RM93M</strain>
    </source>
</reference>
<name>A0A085N3Z8_9BILA</name>
<proteinExistence type="predicted"/>
<keyword evidence="1" id="KW-0732">Signal</keyword>
<feature type="chain" id="PRO_5007379432" evidence="1">
    <location>
        <begin position="19"/>
        <end position="392"/>
    </location>
</feature>
<protein>
    <submittedName>
        <fullName evidence="3">Uncharacterized protein</fullName>
    </submittedName>
</protein>
<evidence type="ECO:0000313" key="2">
    <source>
        <dbReference type="EMBL" id="KFD51777.1"/>
    </source>
</evidence>
<feature type="signal peptide" evidence="1">
    <location>
        <begin position="1"/>
        <end position="18"/>
    </location>
</feature>
<sequence length="392" mass="44951">MKGLTLVLLSFFVLQAFGGLFGITPNPKKKLRNASFDMKKPLDVPIGLKEKVQAVVKIIEKLKNGFLRNVTESETVKPEVQERTRIAKSVLMTVNSMLSRNHFYSIVLPEYVLRCGREKGDTVLARLVMRQTNCTVNEVMTKGNDDDCDFLPHTKYATCTWEGSIDNEDKVEHTYGLVCFGYWNQEVRNEDHRDMSPDLCSSWKYEDIPLYRTLAPFDKRQWQEKVLLYAPPLYEANCSHECDKHGRTYLKQEHLTGEDMITRVGQVLLPLNPLGRTGICGKGSLGEYGPSYLIIPIMLRGNRGVYEMFVDLDAWNKEKQVRLPQSFTNFPDKNFLGEPLTGNIERILRIARGSSWTQLTLRKTRNLAEDKNHIVSVYFKRLIAHPVELTAV</sequence>
<dbReference type="Proteomes" id="UP000030764">
    <property type="component" value="Unassembled WGS sequence"/>
</dbReference>
<keyword evidence="4" id="KW-1185">Reference proteome</keyword>
<dbReference type="AlphaFoldDB" id="A0A085N3Z8"/>
<evidence type="ECO:0000256" key="1">
    <source>
        <dbReference type="SAM" id="SignalP"/>
    </source>
</evidence>
<dbReference type="Pfam" id="PF25969">
    <property type="entry name" value="NUDT9_N"/>
    <property type="match status" value="1"/>
</dbReference>
<dbReference type="EMBL" id="KL363235">
    <property type="protein sequence ID" value="KFD51777.1"/>
    <property type="molecule type" value="Genomic_DNA"/>
</dbReference>
<accession>A0A085N3Z8</accession>
<organism evidence="3">
    <name type="scientific">Trichuris suis</name>
    <name type="common">pig whipworm</name>
    <dbReference type="NCBI Taxonomy" id="68888"/>
    <lineage>
        <taxon>Eukaryota</taxon>
        <taxon>Metazoa</taxon>
        <taxon>Ecdysozoa</taxon>
        <taxon>Nematoda</taxon>
        <taxon>Enoplea</taxon>
        <taxon>Dorylaimia</taxon>
        <taxon>Trichinellida</taxon>
        <taxon>Trichuridae</taxon>
        <taxon>Trichuris</taxon>
    </lineage>
</organism>